<name>A0A9D2J595_9MICO</name>
<dbReference type="PANTHER" id="PTHR42704">
    <property type="entry name" value="RIBULOSE BISPHOSPHATE CARBOXYLASE"/>
    <property type="match status" value="1"/>
</dbReference>
<dbReference type="InterPro" id="IPR020878">
    <property type="entry name" value="RuBisCo_large_chain_AS"/>
</dbReference>
<evidence type="ECO:0000313" key="8">
    <source>
        <dbReference type="Proteomes" id="UP000824037"/>
    </source>
</evidence>
<evidence type="ECO:0000259" key="6">
    <source>
        <dbReference type="Pfam" id="PF02788"/>
    </source>
</evidence>
<reference evidence="7" key="2">
    <citation type="submission" date="2021-04" db="EMBL/GenBank/DDBJ databases">
        <authorList>
            <person name="Gilroy R."/>
        </authorList>
    </citation>
    <scope>NUCLEOTIDE SEQUENCE</scope>
    <source>
        <strain evidence="7">ChiGjej4B4-7305</strain>
    </source>
</reference>
<comment type="cofactor">
    <cofactor evidence="1">
        <name>Mg(2+)</name>
        <dbReference type="ChEBI" id="CHEBI:18420"/>
    </cofactor>
</comment>
<dbReference type="InterPro" id="IPR017443">
    <property type="entry name" value="RuBisCO_lsu_fd_N"/>
</dbReference>
<sequence>LPGASGDWAGARRFRVSIEFPLHNFGPSVPNLLAAVAGNLFEIRQVGALRLVDLDLPAEFAAVYPGPQFGWDGTARLAGRSSGPLLGTIVKPSIGLDAEQLAELVTELADAGIDFIKDDELQGNPPHLPLAERVRVVTRALTAAADRNGRKPLYAFNITDDIDRLGPNHDLVAAAGGTCVMVCVNTVGLAGLQYLRARSELPIHGHRTMFGAYSRSPQLGIDFQVFQKLSRLLGSDHVHTNGLSNKFYETDEQVLASIAAVQTPFLGGYGAVPVLSSGQTAALAGRTYQQVASQQLLVLAGGGIHGHPSGSAAGVRAMRAAWSAALDGVGVADRAAEVPELAEALDAFGPPR</sequence>
<dbReference type="SFLD" id="SFLDG00301">
    <property type="entry name" value="RuBisCO-like_proteins"/>
    <property type="match status" value="1"/>
</dbReference>
<dbReference type="GO" id="GO:0015977">
    <property type="term" value="P:carbon fixation"/>
    <property type="evidence" value="ECO:0007669"/>
    <property type="project" value="InterPro"/>
</dbReference>
<accession>A0A9D2J595</accession>
<dbReference type="InterPro" id="IPR036422">
    <property type="entry name" value="RuBisCO_lsu_N_sf"/>
</dbReference>
<evidence type="ECO:0000259" key="5">
    <source>
        <dbReference type="Pfam" id="PF00016"/>
    </source>
</evidence>
<dbReference type="AlphaFoldDB" id="A0A9D2J595"/>
<comment type="similarity">
    <text evidence="4">Belongs to the RuBisCO large chain family.</text>
</comment>
<dbReference type="Pfam" id="PF00016">
    <property type="entry name" value="RuBisCO_large"/>
    <property type="match status" value="1"/>
</dbReference>
<evidence type="ECO:0000313" key="7">
    <source>
        <dbReference type="EMBL" id="HIZ37520.1"/>
    </source>
</evidence>
<dbReference type="PROSITE" id="PS00157">
    <property type="entry name" value="RUBISCO_LARGE"/>
    <property type="match status" value="1"/>
</dbReference>
<evidence type="ECO:0000256" key="4">
    <source>
        <dbReference type="RuleBase" id="RU003834"/>
    </source>
</evidence>
<dbReference type="SUPFAM" id="SSF54966">
    <property type="entry name" value="RuBisCO, large subunit, small (N-terminal) domain"/>
    <property type="match status" value="1"/>
</dbReference>
<feature type="domain" description="Ribulose bisphosphate carboxylase large subunit ferrodoxin-like N-terminal" evidence="6">
    <location>
        <begin position="14"/>
        <end position="60"/>
    </location>
</feature>
<dbReference type="GO" id="GO:0016984">
    <property type="term" value="F:ribulose-bisphosphate carboxylase activity"/>
    <property type="evidence" value="ECO:0007669"/>
    <property type="project" value="InterPro"/>
</dbReference>
<dbReference type="PANTHER" id="PTHR42704:SF17">
    <property type="entry name" value="RIBULOSE BISPHOSPHATE CARBOXYLASE LARGE CHAIN"/>
    <property type="match status" value="1"/>
</dbReference>
<keyword evidence="2" id="KW-0479">Metal-binding</keyword>
<keyword evidence="3" id="KW-0460">Magnesium</keyword>
<dbReference type="SUPFAM" id="SSF51649">
    <property type="entry name" value="RuBisCo, C-terminal domain"/>
    <property type="match status" value="1"/>
</dbReference>
<gene>
    <name evidence="7" type="ORF">H9815_17220</name>
</gene>
<dbReference type="Proteomes" id="UP000824037">
    <property type="component" value="Unassembled WGS sequence"/>
</dbReference>
<dbReference type="Gene3D" id="3.30.70.150">
    <property type="entry name" value="RuBisCO large subunit, N-terminal domain"/>
    <property type="match status" value="1"/>
</dbReference>
<dbReference type="InterPro" id="IPR000685">
    <property type="entry name" value="RuBisCO_lsu_C"/>
</dbReference>
<organism evidence="7 8">
    <name type="scientific">Candidatus Ruania gallistercoris</name>
    <dbReference type="NCBI Taxonomy" id="2838746"/>
    <lineage>
        <taxon>Bacteria</taxon>
        <taxon>Bacillati</taxon>
        <taxon>Actinomycetota</taxon>
        <taxon>Actinomycetes</taxon>
        <taxon>Micrococcales</taxon>
        <taxon>Ruaniaceae</taxon>
        <taxon>Ruania</taxon>
    </lineage>
</organism>
<feature type="domain" description="Ribulose bisphosphate carboxylase large subunit C-terminal" evidence="5">
    <location>
        <begin position="79"/>
        <end position="348"/>
    </location>
</feature>
<evidence type="ECO:0000256" key="2">
    <source>
        <dbReference type="ARBA" id="ARBA00022723"/>
    </source>
</evidence>
<dbReference type="InterPro" id="IPR036376">
    <property type="entry name" value="RuBisCO_lsu_C_sf"/>
</dbReference>
<dbReference type="SFLD" id="SFLDS00014">
    <property type="entry name" value="RuBisCO"/>
    <property type="match status" value="1"/>
</dbReference>
<proteinExistence type="inferred from homology"/>
<dbReference type="InterPro" id="IPR033966">
    <property type="entry name" value="RuBisCO"/>
</dbReference>
<evidence type="ECO:0000256" key="3">
    <source>
        <dbReference type="ARBA" id="ARBA00022842"/>
    </source>
</evidence>
<comment type="caution">
    <text evidence="7">The sequence shown here is derived from an EMBL/GenBank/DDBJ whole genome shotgun (WGS) entry which is preliminary data.</text>
</comment>
<dbReference type="GO" id="GO:0000287">
    <property type="term" value="F:magnesium ion binding"/>
    <property type="evidence" value="ECO:0007669"/>
    <property type="project" value="InterPro"/>
</dbReference>
<reference evidence="7" key="1">
    <citation type="journal article" date="2021" name="PeerJ">
        <title>Extensive microbial diversity within the chicken gut microbiome revealed by metagenomics and culture.</title>
        <authorList>
            <person name="Gilroy R."/>
            <person name="Ravi A."/>
            <person name="Getino M."/>
            <person name="Pursley I."/>
            <person name="Horton D.L."/>
            <person name="Alikhan N.F."/>
            <person name="Baker D."/>
            <person name="Gharbi K."/>
            <person name="Hall N."/>
            <person name="Watson M."/>
            <person name="Adriaenssens E.M."/>
            <person name="Foster-Nyarko E."/>
            <person name="Jarju S."/>
            <person name="Secka A."/>
            <person name="Antonio M."/>
            <person name="Oren A."/>
            <person name="Chaudhuri R.R."/>
            <person name="La Ragione R."/>
            <person name="Hildebrand F."/>
            <person name="Pallen M.J."/>
        </authorList>
    </citation>
    <scope>NUCLEOTIDE SEQUENCE</scope>
    <source>
        <strain evidence="7">ChiGjej4B4-7305</strain>
    </source>
</reference>
<protein>
    <submittedName>
        <fullName evidence="7">Ribulose 1,5-bisphosphate carboxylase</fullName>
    </submittedName>
</protein>
<feature type="non-terminal residue" evidence="7">
    <location>
        <position position="1"/>
    </location>
</feature>
<dbReference type="Pfam" id="PF02788">
    <property type="entry name" value="RuBisCO_large_N"/>
    <property type="match status" value="1"/>
</dbReference>
<dbReference type="EMBL" id="DXBY01000298">
    <property type="protein sequence ID" value="HIZ37520.1"/>
    <property type="molecule type" value="Genomic_DNA"/>
</dbReference>
<dbReference type="Gene3D" id="3.20.20.110">
    <property type="entry name" value="Ribulose bisphosphate carboxylase, large subunit, C-terminal domain"/>
    <property type="match status" value="1"/>
</dbReference>
<evidence type="ECO:0000256" key="1">
    <source>
        <dbReference type="ARBA" id="ARBA00001946"/>
    </source>
</evidence>